<protein>
    <recommendedName>
        <fullName evidence="16">ERCC4 domain-containing protein</fullName>
    </recommendedName>
</protein>
<evidence type="ECO:0000256" key="2">
    <source>
        <dbReference type="ARBA" id="ARBA00004123"/>
    </source>
</evidence>
<sequence>MNSTNSDIISLSSQTDDADQSILVVSETPTARAPRYTEKATGTRDTIAACLAPETPDLPSPSRLLGPATRTDSSDCGRSLSRTEALQLPSSPPSMLLPLSSDDVASEHASLLKSPLGDITGEFNFDLNTTRLERPYLGPIDLSEATTEILSSSDDDEEENNNLARARSMSDAVYNVAEVEDSGGLFGEPWSEGSGLTSSGLGLSWLRPSNIRSRVSRANREMERQRQRDRRQREMDETRQRREHEKQYQRSLAGINKKRVDAKELLQDTAVILDPGVFALLGLAKDNLVCEQISEESIGWRLEKLAVNGAVRWEMRSRRVWDGGLKLYVPRVPPTIERLRSVGMVVVDGAKLVEMISNGRAAHRLEIWRAALAVRRLAIVIVGLQRLLKKAATKETREFARQMRMAIREGRLAELSDNPVEQSPGVTEEAVEETVLRLQVTHPWALWFTQCADAQAFAKLLCQITSDLAVAEYHSGQDADPEDFVSSDVESDLPDNGTDGGFVTAEVGSALRSVPIRSGTDLRDSWVCALTQIPKVTKPVAESIAAKYPTPHALFAAWDALDLEIQKEQMLATLTVSSSISGRRLGIVMSARIYHLFNEPDPTRPLNEI</sequence>
<dbReference type="Proteomes" id="UP001145021">
    <property type="component" value="Unassembled WGS sequence"/>
</dbReference>
<evidence type="ECO:0000256" key="1">
    <source>
        <dbReference type="ARBA" id="ARBA00001946"/>
    </source>
</evidence>
<evidence type="ECO:0000256" key="4">
    <source>
        <dbReference type="ARBA" id="ARBA00022723"/>
    </source>
</evidence>
<reference evidence="14" key="1">
    <citation type="submission" date="2022-07" db="EMBL/GenBank/DDBJ databases">
        <title>Phylogenomic reconstructions and comparative analyses of Kickxellomycotina fungi.</title>
        <authorList>
            <person name="Reynolds N.K."/>
            <person name="Stajich J.E."/>
            <person name="Barry K."/>
            <person name="Grigoriev I.V."/>
            <person name="Crous P."/>
            <person name="Smith M.E."/>
        </authorList>
    </citation>
    <scope>NUCLEOTIDE SEQUENCE</scope>
    <source>
        <strain evidence="14">NBRC 105413</strain>
    </source>
</reference>
<dbReference type="Gene3D" id="1.10.150.670">
    <property type="entry name" value="Crossover junction endonuclease EME1, DNA-binding domain"/>
    <property type="match status" value="1"/>
</dbReference>
<dbReference type="GO" id="GO:0005634">
    <property type="term" value="C:nucleus"/>
    <property type="evidence" value="ECO:0007669"/>
    <property type="project" value="UniProtKB-SubCell"/>
</dbReference>
<comment type="caution">
    <text evidence="14">The sequence shown here is derived from an EMBL/GenBank/DDBJ whole genome shotgun (WGS) entry which is preliminary data.</text>
</comment>
<dbReference type="GO" id="GO:0006302">
    <property type="term" value="P:double-strand break repair"/>
    <property type="evidence" value="ECO:0007669"/>
    <property type="project" value="TreeGrafter"/>
</dbReference>
<accession>A0A9W7XLV6</accession>
<feature type="compositionally biased region" description="Basic and acidic residues" evidence="13">
    <location>
        <begin position="218"/>
        <end position="248"/>
    </location>
</feature>
<feature type="region of interest" description="Disordered" evidence="13">
    <location>
        <begin position="216"/>
        <end position="250"/>
    </location>
</feature>
<evidence type="ECO:0000313" key="14">
    <source>
        <dbReference type="EMBL" id="KAJ1645354.1"/>
    </source>
</evidence>
<evidence type="ECO:0000256" key="13">
    <source>
        <dbReference type="SAM" id="MobiDB-lite"/>
    </source>
</evidence>
<keyword evidence="9" id="KW-0233">DNA recombination</keyword>
<organism evidence="14 15">
    <name type="scientific">Coemansia asiatica</name>
    <dbReference type="NCBI Taxonomy" id="1052880"/>
    <lineage>
        <taxon>Eukaryota</taxon>
        <taxon>Fungi</taxon>
        <taxon>Fungi incertae sedis</taxon>
        <taxon>Zoopagomycota</taxon>
        <taxon>Kickxellomycotina</taxon>
        <taxon>Kickxellomycetes</taxon>
        <taxon>Kickxellales</taxon>
        <taxon>Kickxellaceae</taxon>
        <taxon>Coemansia</taxon>
    </lineage>
</organism>
<keyword evidence="8" id="KW-0460">Magnesium</keyword>
<gene>
    <name evidence="14" type="ORF">LPJ64_003057</name>
</gene>
<dbReference type="Gene3D" id="3.40.50.10130">
    <property type="match status" value="1"/>
</dbReference>
<feature type="compositionally biased region" description="Acidic residues" evidence="13">
    <location>
        <begin position="479"/>
        <end position="493"/>
    </location>
</feature>
<keyword evidence="4" id="KW-0479">Metal-binding</keyword>
<dbReference type="InterPro" id="IPR042530">
    <property type="entry name" value="EME1/EME2_C"/>
</dbReference>
<dbReference type="GO" id="GO:0031297">
    <property type="term" value="P:replication fork processing"/>
    <property type="evidence" value="ECO:0007669"/>
    <property type="project" value="TreeGrafter"/>
</dbReference>
<evidence type="ECO:0000256" key="3">
    <source>
        <dbReference type="ARBA" id="ARBA00022722"/>
    </source>
</evidence>
<dbReference type="PANTHER" id="PTHR21077">
    <property type="entry name" value="EME1 PROTEIN"/>
    <property type="match status" value="1"/>
</dbReference>
<proteinExistence type="predicted"/>
<keyword evidence="12" id="KW-0469">Meiosis</keyword>
<evidence type="ECO:0000256" key="8">
    <source>
        <dbReference type="ARBA" id="ARBA00022842"/>
    </source>
</evidence>
<dbReference type="GO" id="GO:0008821">
    <property type="term" value="F:crossover junction DNA endonuclease activity"/>
    <property type="evidence" value="ECO:0007669"/>
    <property type="project" value="TreeGrafter"/>
</dbReference>
<dbReference type="GO" id="GO:0000712">
    <property type="term" value="P:resolution of meiotic recombination intermediates"/>
    <property type="evidence" value="ECO:0007669"/>
    <property type="project" value="TreeGrafter"/>
</dbReference>
<feature type="region of interest" description="Disordered" evidence="13">
    <location>
        <begin position="1"/>
        <end position="94"/>
    </location>
</feature>
<evidence type="ECO:0000256" key="11">
    <source>
        <dbReference type="ARBA" id="ARBA00023242"/>
    </source>
</evidence>
<evidence type="ECO:0000256" key="9">
    <source>
        <dbReference type="ARBA" id="ARBA00023172"/>
    </source>
</evidence>
<evidence type="ECO:0000256" key="6">
    <source>
        <dbReference type="ARBA" id="ARBA00022763"/>
    </source>
</evidence>
<evidence type="ECO:0000256" key="10">
    <source>
        <dbReference type="ARBA" id="ARBA00023204"/>
    </source>
</evidence>
<dbReference type="GO" id="GO:0031573">
    <property type="term" value="P:mitotic intra-S DNA damage checkpoint signaling"/>
    <property type="evidence" value="ECO:0007669"/>
    <property type="project" value="TreeGrafter"/>
</dbReference>
<evidence type="ECO:0000256" key="12">
    <source>
        <dbReference type="ARBA" id="ARBA00023254"/>
    </source>
</evidence>
<evidence type="ECO:0008006" key="16">
    <source>
        <dbReference type="Google" id="ProtNLM"/>
    </source>
</evidence>
<dbReference type="EMBL" id="JANBOH010000110">
    <property type="protein sequence ID" value="KAJ1645354.1"/>
    <property type="molecule type" value="Genomic_DNA"/>
</dbReference>
<evidence type="ECO:0000256" key="7">
    <source>
        <dbReference type="ARBA" id="ARBA00022801"/>
    </source>
</evidence>
<keyword evidence="5" id="KW-0255">Endonuclease</keyword>
<keyword evidence="10" id="KW-0234">DNA repair</keyword>
<feature type="compositionally biased region" description="Polar residues" evidence="13">
    <location>
        <begin position="70"/>
        <end position="84"/>
    </location>
</feature>
<name>A0A9W7XLV6_9FUNG</name>
<dbReference type="GO" id="GO:0046872">
    <property type="term" value="F:metal ion binding"/>
    <property type="evidence" value="ECO:0007669"/>
    <property type="project" value="UniProtKB-KW"/>
</dbReference>
<feature type="region of interest" description="Disordered" evidence="13">
    <location>
        <begin position="478"/>
        <end position="499"/>
    </location>
</feature>
<dbReference type="AlphaFoldDB" id="A0A9W7XLV6"/>
<keyword evidence="11" id="KW-0539">Nucleus</keyword>
<keyword evidence="6" id="KW-0227">DNA damage</keyword>
<comment type="subcellular location">
    <subcellularLocation>
        <location evidence="2">Nucleus</location>
    </subcellularLocation>
</comment>
<keyword evidence="3" id="KW-0540">Nuclease</keyword>
<dbReference type="Pfam" id="PF21292">
    <property type="entry name" value="EME1-MUS81_C"/>
    <property type="match status" value="1"/>
</dbReference>
<comment type="cofactor">
    <cofactor evidence="1">
        <name>Mg(2+)</name>
        <dbReference type="ChEBI" id="CHEBI:18420"/>
    </cofactor>
</comment>
<feature type="compositionally biased region" description="Polar residues" evidence="13">
    <location>
        <begin position="1"/>
        <end position="15"/>
    </location>
</feature>
<keyword evidence="7" id="KW-0378">Hydrolase</keyword>
<dbReference type="PANTHER" id="PTHR21077:SF5">
    <property type="entry name" value="CROSSOVER JUNCTION ENDONUCLEASE MMS4"/>
    <property type="match status" value="1"/>
</dbReference>
<evidence type="ECO:0000313" key="15">
    <source>
        <dbReference type="Proteomes" id="UP001145021"/>
    </source>
</evidence>
<keyword evidence="15" id="KW-1185">Reference proteome</keyword>
<evidence type="ECO:0000256" key="5">
    <source>
        <dbReference type="ARBA" id="ARBA00022759"/>
    </source>
</evidence>
<dbReference type="InterPro" id="IPR033310">
    <property type="entry name" value="Mms4/EME1/EME2"/>
</dbReference>
<dbReference type="GO" id="GO:0048476">
    <property type="term" value="C:Holliday junction resolvase complex"/>
    <property type="evidence" value="ECO:0007669"/>
    <property type="project" value="InterPro"/>
</dbReference>